<feature type="domain" description="Hint" evidence="1">
    <location>
        <begin position="242"/>
        <end position="310"/>
    </location>
</feature>
<dbReference type="Gene3D" id="2.170.16.10">
    <property type="entry name" value="Hedgehog/Intein (Hint) domain"/>
    <property type="match status" value="1"/>
</dbReference>
<dbReference type="GeneID" id="78557700"/>
<evidence type="ECO:0000313" key="4">
    <source>
        <dbReference type="Proteomes" id="UP000182858"/>
    </source>
</evidence>
<dbReference type="Proteomes" id="UP000182858">
    <property type="component" value="Chromosome I"/>
</dbReference>
<dbReference type="InterPro" id="IPR036844">
    <property type="entry name" value="Hint_dom_sf"/>
</dbReference>
<dbReference type="InterPro" id="IPR006141">
    <property type="entry name" value="Intein_N"/>
</dbReference>
<reference evidence="2 4" key="1">
    <citation type="submission" date="2016-10" db="EMBL/GenBank/DDBJ databases">
        <authorList>
            <person name="Varghese N."/>
            <person name="Submissions S."/>
        </authorList>
    </citation>
    <scope>NUCLEOTIDE SEQUENCE [LARGE SCALE GENOMIC DNA]</scope>
    <source>
        <strain evidence="2 4">DSM 17835</strain>
    </source>
</reference>
<dbReference type="InterPro" id="IPR030934">
    <property type="entry name" value="Intein_C"/>
</dbReference>
<reference evidence="3 5" key="2">
    <citation type="submission" date="2019-06" db="EMBL/GenBank/DDBJ databases">
        <title>Pseudomonas bimorpha sp. nov. isolated from bovine raw milk and skim milk concentrate.</title>
        <authorList>
            <person name="Hofmann K."/>
            <person name="Huptas C."/>
            <person name="Doll E."/>
            <person name="Scherer S."/>
            <person name="Wenning M."/>
        </authorList>
    </citation>
    <scope>NUCLEOTIDE SEQUENCE [LARGE SCALE GENOMIC DNA]</scope>
    <source>
        <strain evidence="3 5">DSM 17835</strain>
    </source>
</reference>
<dbReference type="Proteomes" id="UP000317951">
    <property type="component" value="Unassembled WGS sequence"/>
</dbReference>
<evidence type="ECO:0000313" key="3">
    <source>
        <dbReference type="EMBL" id="TWR98355.1"/>
    </source>
</evidence>
<evidence type="ECO:0000259" key="1">
    <source>
        <dbReference type="SMART" id="SM00306"/>
    </source>
</evidence>
<dbReference type="EMBL" id="VFET01000045">
    <property type="protein sequence ID" value="TWR98355.1"/>
    <property type="molecule type" value="Genomic_DNA"/>
</dbReference>
<dbReference type="Pfam" id="PF04233">
    <property type="entry name" value="Phage_Mu_F"/>
    <property type="match status" value="1"/>
</dbReference>
<protein>
    <submittedName>
        <fullName evidence="2">Intein N-terminal splicing region/phage putative head morphogenesis protein, SPP1 gp7 family</fullName>
    </submittedName>
    <submittedName>
        <fullName evidence="3">Phage head morphogenesis protein</fullName>
    </submittedName>
</protein>
<evidence type="ECO:0000313" key="2">
    <source>
        <dbReference type="EMBL" id="SDE70318.1"/>
    </source>
</evidence>
<dbReference type="NCBIfam" id="TIGR01641">
    <property type="entry name" value="phageSPP1_gp7"/>
    <property type="match status" value="1"/>
</dbReference>
<organism evidence="3 5">
    <name type="scientific">Pseudomonas extremaustralis</name>
    <dbReference type="NCBI Taxonomy" id="359110"/>
    <lineage>
        <taxon>Bacteria</taxon>
        <taxon>Pseudomonadati</taxon>
        <taxon>Pseudomonadota</taxon>
        <taxon>Gammaproteobacteria</taxon>
        <taxon>Pseudomonadales</taxon>
        <taxon>Pseudomonadaceae</taxon>
        <taxon>Pseudomonas</taxon>
    </lineage>
</organism>
<dbReference type="RefSeq" id="WP_010567851.1">
    <property type="nucleotide sequence ID" value="NZ_LT629689.1"/>
</dbReference>
<dbReference type="EMBL" id="LT629689">
    <property type="protein sequence ID" value="SDE70318.1"/>
    <property type="molecule type" value="Genomic_DNA"/>
</dbReference>
<sequence length="596" mass="65389">MNMIGIQYNAKLQRLVKQIKADIAKEVMPLVRQLAPEYTQDAVATTDAWSDLISNAMSFLFSKWQNERVSAGASRIAGEFVQSSLKKSERDLKKSAGIDVFGGNSALQDYLKASAQQNAQLIKSIPAKYLEEVQTLVMANMRSGMRPGFIEKVLQEQFGVTQRRAKMIARDQTSKIQGELAEKQQKGAGFEYFQWIDSDDQRVRHRHHEIANKVTAYGKGIYRWDDLPLSDKGVPIKPGSDYQCFPGDSPVNVFYGARKAFRHAYRGELTRLVSDSGEEIVCTPNHPVLTDRGYVAAQMINVGDYIVHVPDQAIRTPNGEAQSSNVEFSKLFEAFQLIGIVGEPVRALGGDFHGDAIADEEINVVALDWVLPDEFDAAKSKSFFELFFASADEMLVSAGSSGYGDLFPVLKGLTLAPDSIVSGACKLLSVVSTGFAHAQQHALSSIGLLYSSLIEDADDDVSGCLEFFSDCFNAESGINHRLDLFKRYVLAIVRHAFGGGDRETPGADRFAEVVGVAPKHLPDSLQAISLECQLVRVANKFISEFNGHVYNLEMGEGLYVAHSIAVSNCRCIALPVSAREVKANQDAGRTAPGVLR</sequence>
<dbReference type="CDD" id="cd00081">
    <property type="entry name" value="Hint"/>
    <property type="match status" value="1"/>
</dbReference>
<gene>
    <name evidence="3" type="ORF">FIV36_29595</name>
    <name evidence="2" type="ORF">SAMN05216591_0673</name>
</gene>
<dbReference type="PROSITE" id="PS50818">
    <property type="entry name" value="INTEIN_C_TER"/>
    <property type="match status" value="1"/>
</dbReference>
<accession>A0A5C5Q1V9</accession>
<keyword evidence="4" id="KW-1185">Reference proteome</keyword>
<dbReference type="AlphaFoldDB" id="A0A5C5Q1V9"/>
<dbReference type="InterPro" id="IPR003587">
    <property type="entry name" value="Hint_dom_N"/>
</dbReference>
<dbReference type="PROSITE" id="PS50817">
    <property type="entry name" value="INTEIN_N_TER"/>
    <property type="match status" value="1"/>
</dbReference>
<dbReference type="InterPro" id="IPR006528">
    <property type="entry name" value="Phage_head_morphogenesis_dom"/>
</dbReference>
<evidence type="ECO:0000313" key="5">
    <source>
        <dbReference type="Proteomes" id="UP000317951"/>
    </source>
</evidence>
<dbReference type="OrthoDB" id="6637795at2"/>
<dbReference type="GO" id="GO:0016539">
    <property type="term" value="P:intein-mediated protein splicing"/>
    <property type="evidence" value="ECO:0007669"/>
    <property type="project" value="InterPro"/>
</dbReference>
<dbReference type="SMART" id="SM00306">
    <property type="entry name" value="HintN"/>
    <property type="match status" value="1"/>
</dbReference>
<name>A0A5C5Q1V9_9PSED</name>
<dbReference type="SUPFAM" id="SSF51294">
    <property type="entry name" value="Hedgehog/intein (Hint) domain"/>
    <property type="match status" value="1"/>
</dbReference>
<proteinExistence type="predicted"/>